<organism evidence="2 3">
    <name type="scientific">Kaistella pullorum</name>
    <dbReference type="NCBI Taxonomy" id="2763074"/>
    <lineage>
        <taxon>Bacteria</taxon>
        <taxon>Pseudomonadati</taxon>
        <taxon>Bacteroidota</taxon>
        <taxon>Flavobacteriia</taxon>
        <taxon>Flavobacteriales</taxon>
        <taxon>Weeksellaceae</taxon>
        <taxon>Chryseobacterium group</taxon>
        <taxon>Kaistella</taxon>
    </lineage>
</organism>
<protein>
    <submittedName>
        <fullName evidence="2">C4-dicarboxylate ABC transporter</fullName>
    </submittedName>
</protein>
<name>A0ABR8WKW1_9FLAO</name>
<keyword evidence="3" id="KW-1185">Reference proteome</keyword>
<feature type="transmembrane region" description="Helical" evidence="1">
    <location>
        <begin position="34"/>
        <end position="52"/>
    </location>
</feature>
<comment type="caution">
    <text evidence="2">The sequence shown here is derived from an EMBL/GenBank/DDBJ whole genome shotgun (WGS) entry which is preliminary data.</text>
</comment>
<dbReference type="EMBL" id="JACSPS010000001">
    <property type="protein sequence ID" value="MBD8017702.1"/>
    <property type="molecule type" value="Genomic_DNA"/>
</dbReference>
<reference evidence="2 3" key="1">
    <citation type="submission" date="2020-08" db="EMBL/GenBank/DDBJ databases">
        <title>A Genomic Blueprint of the Chicken Gut Microbiome.</title>
        <authorList>
            <person name="Gilroy R."/>
            <person name="Ravi A."/>
            <person name="Getino M."/>
            <person name="Pursley I."/>
            <person name="Horton D.L."/>
            <person name="Alikhan N.-F."/>
            <person name="Baker D."/>
            <person name="Gharbi K."/>
            <person name="Hall N."/>
            <person name="Watson M."/>
            <person name="Adriaenssens E.M."/>
            <person name="Foster-Nyarko E."/>
            <person name="Jarju S."/>
            <person name="Secka A."/>
            <person name="Antonio M."/>
            <person name="Oren A."/>
            <person name="Chaudhuri R."/>
            <person name="La Ragione R.M."/>
            <person name="Hildebrand F."/>
            <person name="Pallen M.J."/>
        </authorList>
    </citation>
    <scope>NUCLEOTIDE SEQUENCE [LARGE SCALE GENOMIC DNA]</scope>
    <source>
        <strain evidence="2 3">Sa1CVA4</strain>
    </source>
</reference>
<feature type="transmembrane region" description="Helical" evidence="1">
    <location>
        <begin position="5"/>
        <end position="28"/>
    </location>
</feature>
<keyword evidence="1" id="KW-1133">Transmembrane helix</keyword>
<keyword evidence="1" id="KW-0812">Transmembrane</keyword>
<evidence type="ECO:0000256" key="1">
    <source>
        <dbReference type="SAM" id="Phobius"/>
    </source>
</evidence>
<gene>
    <name evidence="2" type="ORF">H9628_04395</name>
</gene>
<proteinExistence type="predicted"/>
<keyword evidence="1" id="KW-0472">Membrane</keyword>
<sequence>MIFNWLSLITGMFYIILGIVVIIYKFFIIYLEPLIAYSLGALLILYGLFRIGRAIYRLRQDRNEV</sequence>
<accession>A0ABR8WKW1</accession>
<evidence type="ECO:0000313" key="2">
    <source>
        <dbReference type="EMBL" id="MBD8017702.1"/>
    </source>
</evidence>
<evidence type="ECO:0000313" key="3">
    <source>
        <dbReference type="Proteomes" id="UP000626242"/>
    </source>
</evidence>
<dbReference type="Proteomes" id="UP000626242">
    <property type="component" value="Unassembled WGS sequence"/>
</dbReference>
<dbReference type="RefSeq" id="WP_251832898.1">
    <property type="nucleotide sequence ID" value="NZ_JACSPS010000001.1"/>
</dbReference>